<proteinExistence type="predicted"/>
<evidence type="ECO:0000256" key="2">
    <source>
        <dbReference type="SAM" id="Phobius"/>
    </source>
</evidence>
<keyword evidence="6" id="KW-1185">Reference proteome</keyword>
<dbReference type="PANTHER" id="PTHR47797">
    <property type="entry name" value="DEHYDROGENASE, PUTATIVE (AFU_ORTHOLOGUE AFUA_8G05805)-RELATED"/>
    <property type="match status" value="1"/>
</dbReference>
<name>A0A9P6GJP8_9PLEO</name>
<feature type="compositionally biased region" description="Gly residues" evidence="1">
    <location>
        <begin position="408"/>
        <end position="417"/>
    </location>
</feature>
<dbReference type="InterPro" id="IPR005018">
    <property type="entry name" value="DOMON_domain"/>
</dbReference>
<feature type="chain" id="PRO_5040389608" evidence="3">
    <location>
        <begin position="24"/>
        <end position="456"/>
    </location>
</feature>
<reference evidence="5" key="1">
    <citation type="journal article" date="2020" name="Mol. Plant Microbe Interact.">
        <title>Genome Sequence of the Biocontrol Agent Coniothyrium minitans strain Conio (IMI 134523).</title>
        <authorList>
            <person name="Patel D."/>
            <person name="Shittu T.A."/>
            <person name="Baroncelli R."/>
            <person name="Muthumeenakshi S."/>
            <person name="Osborne T.H."/>
            <person name="Janganan T.K."/>
            <person name="Sreenivasaprasad S."/>
        </authorList>
    </citation>
    <scope>NUCLEOTIDE SEQUENCE</scope>
    <source>
        <strain evidence="5">Conio</strain>
    </source>
</reference>
<dbReference type="OrthoDB" id="19261at2759"/>
<evidence type="ECO:0000256" key="3">
    <source>
        <dbReference type="SAM" id="SignalP"/>
    </source>
</evidence>
<keyword evidence="2" id="KW-0472">Membrane</keyword>
<sequence length="456" mass="48364">MGSKFGFYLSALLVALFTSSVHAQQKAPAASTFYLDKTETQFSLSLANDSADVYIYFASPAYSWVAVGFGASMENSLMLVMYADARGDNITISPRLSTGHTEPSFSPAIKLDVLNGTGIYDEMYVLRAVCHACRVWPNGFLETSSTTAPMLFAFGPAMAAQSDDANAPLRRHVRYGTFSMDLVAATGAGAGVPEANAQLRGAVVQGMSKDRDGKDLAHAICGCIALFVLWPVNVALAGFLRNIKVHVGVSVVMLAFLVVSFALGIATSAQYNRSQAYRSPHQIAALAALVPSLLMAVLPARSIAALSPRIPKLHMPLTTLAFALLVLSGGLGLRLSLSSTSLVVAYVAVALFVAAFTTSVLLCVRRRGSAYARATTRRRLGEEDEQDLGMARWGVGKKLSGSSSDGSWEGGEVGGPYGHERSTSQGSFVVGRGTMPGPQYLMNMHPGVPVYVNGQK</sequence>
<keyword evidence="2" id="KW-0812">Transmembrane</keyword>
<dbReference type="Pfam" id="PF16010">
    <property type="entry name" value="CDH-cyt"/>
    <property type="match status" value="1"/>
</dbReference>
<protein>
    <submittedName>
        <fullName evidence="5">Integral membrane protein</fullName>
    </submittedName>
</protein>
<dbReference type="Proteomes" id="UP000756921">
    <property type="component" value="Unassembled WGS sequence"/>
</dbReference>
<evidence type="ECO:0000256" key="1">
    <source>
        <dbReference type="SAM" id="MobiDB-lite"/>
    </source>
</evidence>
<dbReference type="PANTHER" id="PTHR47797:SF1">
    <property type="entry name" value="CYTOCHROME B561 DOMAIN-CONTAINING PROTEIN-RELATED"/>
    <property type="match status" value="1"/>
</dbReference>
<feature type="transmembrane region" description="Helical" evidence="2">
    <location>
        <begin position="283"/>
        <end position="304"/>
    </location>
</feature>
<feature type="transmembrane region" description="Helical" evidence="2">
    <location>
        <begin position="247"/>
        <end position="271"/>
    </location>
</feature>
<dbReference type="InterPro" id="IPR015920">
    <property type="entry name" value="Cellobiose_DH-like_cyt"/>
</dbReference>
<feature type="transmembrane region" description="Helical" evidence="2">
    <location>
        <begin position="316"/>
        <end position="337"/>
    </location>
</feature>
<feature type="domain" description="DOMON" evidence="4">
    <location>
        <begin position="64"/>
        <end position="155"/>
    </location>
</feature>
<feature type="signal peptide" evidence="3">
    <location>
        <begin position="1"/>
        <end position="23"/>
    </location>
</feature>
<evidence type="ECO:0000313" key="6">
    <source>
        <dbReference type="Proteomes" id="UP000756921"/>
    </source>
</evidence>
<feature type="transmembrane region" description="Helical" evidence="2">
    <location>
        <begin position="216"/>
        <end position="240"/>
    </location>
</feature>
<feature type="transmembrane region" description="Helical" evidence="2">
    <location>
        <begin position="343"/>
        <end position="364"/>
    </location>
</feature>
<feature type="compositionally biased region" description="Low complexity" evidence="1">
    <location>
        <begin position="396"/>
        <end position="407"/>
    </location>
</feature>
<evidence type="ECO:0000313" key="5">
    <source>
        <dbReference type="EMBL" id="KAF9736896.1"/>
    </source>
</evidence>
<dbReference type="AlphaFoldDB" id="A0A9P6GJP8"/>
<dbReference type="Gene3D" id="2.60.40.1210">
    <property type="entry name" value="Cellobiose dehydrogenase, cytochrome domain"/>
    <property type="match status" value="1"/>
</dbReference>
<dbReference type="SUPFAM" id="SSF49344">
    <property type="entry name" value="CBD9-like"/>
    <property type="match status" value="1"/>
</dbReference>
<gene>
    <name evidence="5" type="ORF">PMIN01_04675</name>
</gene>
<organism evidence="5 6">
    <name type="scientific">Paraphaeosphaeria minitans</name>
    <dbReference type="NCBI Taxonomy" id="565426"/>
    <lineage>
        <taxon>Eukaryota</taxon>
        <taxon>Fungi</taxon>
        <taxon>Dikarya</taxon>
        <taxon>Ascomycota</taxon>
        <taxon>Pezizomycotina</taxon>
        <taxon>Dothideomycetes</taxon>
        <taxon>Pleosporomycetidae</taxon>
        <taxon>Pleosporales</taxon>
        <taxon>Massarineae</taxon>
        <taxon>Didymosphaeriaceae</taxon>
        <taxon>Paraphaeosphaeria</taxon>
    </lineage>
</organism>
<keyword evidence="3" id="KW-0732">Signal</keyword>
<keyword evidence="2" id="KW-1133">Transmembrane helix</keyword>
<comment type="caution">
    <text evidence="5">The sequence shown here is derived from an EMBL/GenBank/DDBJ whole genome shotgun (WGS) entry which is preliminary data.</text>
</comment>
<accession>A0A9P6GJP8</accession>
<evidence type="ECO:0000259" key="4">
    <source>
        <dbReference type="SMART" id="SM00664"/>
    </source>
</evidence>
<dbReference type="SMART" id="SM00664">
    <property type="entry name" value="DoH"/>
    <property type="match status" value="1"/>
</dbReference>
<dbReference type="EMBL" id="WJXW01000004">
    <property type="protein sequence ID" value="KAF9736896.1"/>
    <property type="molecule type" value="Genomic_DNA"/>
</dbReference>
<dbReference type="CDD" id="cd09630">
    <property type="entry name" value="CDH_like_cytochrome"/>
    <property type="match status" value="1"/>
</dbReference>
<feature type="region of interest" description="Disordered" evidence="1">
    <location>
        <begin position="396"/>
        <end position="429"/>
    </location>
</feature>